<dbReference type="EMBL" id="BSXG01000205">
    <property type="protein sequence ID" value="GME31347.1"/>
    <property type="molecule type" value="Genomic_DNA"/>
</dbReference>
<keyword evidence="2" id="KW-1185">Reference proteome</keyword>
<dbReference type="Proteomes" id="UP001165186">
    <property type="component" value="Unassembled WGS sequence"/>
</dbReference>
<organism evidence="1 2">
    <name type="scientific">Neofusicoccum parvum</name>
    <dbReference type="NCBI Taxonomy" id="310453"/>
    <lineage>
        <taxon>Eukaryota</taxon>
        <taxon>Fungi</taxon>
        <taxon>Dikarya</taxon>
        <taxon>Ascomycota</taxon>
        <taxon>Pezizomycotina</taxon>
        <taxon>Dothideomycetes</taxon>
        <taxon>Dothideomycetes incertae sedis</taxon>
        <taxon>Botryosphaeriales</taxon>
        <taxon>Botryosphaeriaceae</taxon>
        <taxon>Neofusicoccum</taxon>
    </lineage>
</organism>
<comment type="caution">
    <text evidence="1">The sequence shown here is derived from an EMBL/GenBank/DDBJ whole genome shotgun (WGS) entry which is preliminary data.</text>
</comment>
<gene>
    <name evidence="1" type="primary">g11406</name>
    <name evidence="1" type="ORF">NpPPO83_00011406</name>
</gene>
<protein>
    <submittedName>
        <fullName evidence="1">Uncharacterized protein</fullName>
    </submittedName>
</protein>
<evidence type="ECO:0000313" key="1">
    <source>
        <dbReference type="EMBL" id="GME31347.1"/>
    </source>
</evidence>
<reference evidence="1" key="1">
    <citation type="submission" date="2024-09" db="EMBL/GenBank/DDBJ databases">
        <title>Draft Genome Sequences of Neofusicoccum parvum.</title>
        <authorList>
            <person name="Ashida A."/>
            <person name="Camagna M."/>
            <person name="Tanaka A."/>
            <person name="Takemoto D."/>
        </authorList>
    </citation>
    <scope>NUCLEOTIDE SEQUENCE</scope>
    <source>
        <strain evidence="1">PPO83</strain>
    </source>
</reference>
<name>A0ACB5S9C0_9PEZI</name>
<sequence length="195" mass="20074">MDLSVYWQCRKCSADWDPDGGDESEYYICDGCRRKGETCPTCGPAAHLFEPYIHIELELYLSSALPSLIARALESEHGDLGLASGAADKPPLSALGRALCASGADVLPAALVALFNAALDRVAARPPPARDLGLTAVALERWRRECGREGCGADEVADGGAGAGVGGGEAAAEGGEEGGQGVKGEDRAWAGWGGS</sequence>
<proteinExistence type="predicted"/>
<accession>A0ACB5S9C0</accession>
<evidence type="ECO:0000313" key="2">
    <source>
        <dbReference type="Proteomes" id="UP001165186"/>
    </source>
</evidence>